<dbReference type="EMBL" id="JAXOVC010000005">
    <property type="protein sequence ID" value="KAK4501002.1"/>
    <property type="molecule type" value="Genomic_DNA"/>
</dbReference>
<keyword evidence="5" id="KW-1185">Reference proteome</keyword>
<feature type="region of interest" description="Disordered" evidence="2">
    <location>
        <begin position="193"/>
        <end position="212"/>
    </location>
</feature>
<sequence>MTWAGALDNALEALLLITVSATIMYISQYAIKWSAEKMKQLSLVLSPIEIERDPERIGLLVQGFEFLESCIPTNCEEEVGWFLTYTLYGMIIKYHFEYFNHPFITFRMCLAGSFVLVMGLSLYRSIGLVGSVVIHNLRARRELWQACRERQDLTEQLKQTRKQLRKSMRDMRGVMLKQKAANRENVKERLAEKWARDQQERQSNPKPPDWEAIMRGLELEEKLCEEDEEAARARDVGKAKKKMRQEKSRGRRMA</sequence>
<feature type="coiled-coil region" evidence="1">
    <location>
        <begin position="143"/>
        <end position="170"/>
    </location>
</feature>
<feature type="compositionally biased region" description="Basic residues" evidence="2">
    <location>
        <begin position="239"/>
        <end position="254"/>
    </location>
</feature>
<keyword evidence="3" id="KW-0812">Transmembrane</keyword>
<evidence type="ECO:0000256" key="1">
    <source>
        <dbReference type="SAM" id="Coils"/>
    </source>
</evidence>
<organism evidence="4 5">
    <name type="scientific">Zasmidium cellare</name>
    <name type="common">Wine cellar mold</name>
    <name type="synonym">Racodium cellare</name>
    <dbReference type="NCBI Taxonomy" id="395010"/>
    <lineage>
        <taxon>Eukaryota</taxon>
        <taxon>Fungi</taxon>
        <taxon>Dikarya</taxon>
        <taxon>Ascomycota</taxon>
        <taxon>Pezizomycotina</taxon>
        <taxon>Dothideomycetes</taxon>
        <taxon>Dothideomycetidae</taxon>
        <taxon>Mycosphaerellales</taxon>
        <taxon>Mycosphaerellaceae</taxon>
        <taxon>Zasmidium</taxon>
    </lineage>
</organism>
<name>A0ABR0EHL2_ZASCE</name>
<feature type="region of interest" description="Disordered" evidence="2">
    <location>
        <begin position="228"/>
        <end position="254"/>
    </location>
</feature>
<accession>A0ABR0EHL2</accession>
<keyword evidence="3" id="KW-0472">Membrane</keyword>
<dbReference type="Proteomes" id="UP001305779">
    <property type="component" value="Unassembled WGS sequence"/>
</dbReference>
<keyword evidence="3" id="KW-1133">Transmembrane helix</keyword>
<evidence type="ECO:0000256" key="3">
    <source>
        <dbReference type="SAM" id="Phobius"/>
    </source>
</evidence>
<evidence type="ECO:0000313" key="5">
    <source>
        <dbReference type="Proteomes" id="UP001305779"/>
    </source>
</evidence>
<comment type="caution">
    <text evidence="4">The sequence shown here is derived from an EMBL/GenBank/DDBJ whole genome shotgun (WGS) entry which is preliminary data.</text>
</comment>
<keyword evidence="1" id="KW-0175">Coiled coil</keyword>
<protein>
    <submittedName>
        <fullName evidence="4">Uncharacterized protein</fullName>
    </submittedName>
</protein>
<evidence type="ECO:0000256" key="2">
    <source>
        <dbReference type="SAM" id="MobiDB-lite"/>
    </source>
</evidence>
<gene>
    <name evidence="4" type="ORF">PRZ48_006808</name>
</gene>
<feature type="transmembrane region" description="Helical" evidence="3">
    <location>
        <begin position="13"/>
        <end position="31"/>
    </location>
</feature>
<reference evidence="4 5" key="1">
    <citation type="journal article" date="2023" name="G3 (Bethesda)">
        <title>A chromosome-level genome assembly of Zasmidium syzygii isolated from banana leaves.</title>
        <authorList>
            <person name="van Westerhoven A.C."/>
            <person name="Mehrabi R."/>
            <person name="Talebi R."/>
            <person name="Steentjes M.B.F."/>
            <person name="Corcolon B."/>
            <person name="Chong P.A."/>
            <person name="Kema G.H.J."/>
            <person name="Seidl M.F."/>
        </authorList>
    </citation>
    <scope>NUCLEOTIDE SEQUENCE [LARGE SCALE GENOMIC DNA]</scope>
    <source>
        <strain evidence="4 5">P124</strain>
    </source>
</reference>
<proteinExistence type="predicted"/>
<evidence type="ECO:0000313" key="4">
    <source>
        <dbReference type="EMBL" id="KAK4501002.1"/>
    </source>
</evidence>
<feature type="transmembrane region" description="Helical" evidence="3">
    <location>
        <begin position="103"/>
        <end position="123"/>
    </location>
</feature>